<keyword evidence="6" id="KW-1185">Reference proteome</keyword>
<feature type="domain" description="YbhG-like alpha-helical hairpin" evidence="4">
    <location>
        <begin position="79"/>
        <end position="197"/>
    </location>
</feature>
<comment type="subcellular location">
    <subcellularLocation>
        <location evidence="1">Cell envelope</location>
    </subcellularLocation>
</comment>
<evidence type="ECO:0000313" key="5">
    <source>
        <dbReference type="EMBL" id="MFD2142150.1"/>
    </source>
</evidence>
<dbReference type="Gene3D" id="2.40.50.100">
    <property type="match status" value="1"/>
</dbReference>
<dbReference type="InterPro" id="IPR050465">
    <property type="entry name" value="UPF0194_transport"/>
</dbReference>
<dbReference type="PANTHER" id="PTHR32347:SF23">
    <property type="entry name" value="BLL5650 PROTEIN"/>
    <property type="match status" value="1"/>
</dbReference>
<proteinExistence type="predicted"/>
<dbReference type="Gene3D" id="1.10.287.470">
    <property type="entry name" value="Helix hairpin bin"/>
    <property type="match status" value="2"/>
</dbReference>
<evidence type="ECO:0000256" key="3">
    <source>
        <dbReference type="SAM" id="SignalP"/>
    </source>
</evidence>
<evidence type="ECO:0000256" key="2">
    <source>
        <dbReference type="ARBA" id="ARBA00023054"/>
    </source>
</evidence>
<dbReference type="SUPFAM" id="SSF111369">
    <property type="entry name" value="HlyD-like secretion proteins"/>
    <property type="match status" value="2"/>
</dbReference>
<dbReference type="Proteomes" id="UP001597299">
    <property type="component" value="Unassembled WGS sequence"/>
</dbReference>
<evidence type="ECO:0000259" key="4">
    <source>
        <dbReference type="Pfam" id="PF25881"/>
    </source>
</evidence>
<evidence type="ECO:0000256" key="1">
    <source>
        <dbReference type="ARBA" id="ARBA00004196"/>
    </source>
</evidence>
<keyword evidence="3" id="KW-0732">Signal</keyword>
<evidence type="ECO:0000313" key="6">
    <source>
        <dbReference type="Proteomes" id="UP001597299"/>
    </source>
</evidence>
<reference evidence="6" key="1">
    <citation type="journal article" date="2019" name="Int. J. Syst. Evol. Microbiol.">
        <title>The Global Catalogue of Microorganisms (GCM) 10K type strain sequencing project: providing services to taxonomists for standard genome sequencing and annotation.</title>
        <authorList>
            <consortium name="The Broad Institute Genomics Platform"/>
            <consortium name="The Broad Institute Genome Sequencing Center for Infectious Disease"/>
            <person name="Wu L."/>
            <person name="Ma J."/>
        </authorList>
    </citation>
    <scope>NUCLEOTIDE SEQUENCE [LARGE SCALE GENOMIC DNA]</scope>
    <source>
        <strain evidence="6">CCM 7435</strain>
    </source>
</reference>
<feature type="chain" id="PRO_5046873339" evidence="3">
    <location>
        <begin position="25"/>
        <end position="319"/>
    </location>
</feature>
<dbReference type="InterPro" id="IPR059052">
    <property type="entry name" value="HH_YbhG-like"/>
</dbReference>
<accession>A0ABW4Z102</accession>
<comment type="caution">
    <text evidence="5">The sequence shown here is derived from an EMBL/GenBank/DDBJ whole genome shotgun (WGS) entry which is preliminary data.</text>
</comment>
<dbReference type="PANTHER" id="PTHR32347">
    <property type="entry name" value="EFFLUX SYSTEM COMPONENT YKNX-RELATED"/>
    <property type="match status" value="1"/>
</dbReference>
<dbReference type="Gene3D" id="2.40.30.170">
    <property type="match status" value="1"/>
</dbReference>
<dbReference type="Pfam" id="PF25881">
    <property type="entry name" value="HH_YBHG"/>
    <property type="match status" value="1"/>
</dbReference>
<dbReference type="PROSITE" id="PS51257">
    <property type="entry name" value="PROKAR_LIPOPROTEIN"/>
    <property type="match status" value="1"/>
</dbReference>
<gene>
    <name evidence="5" type="ORF">ACFSNC_17210</name>
</gene>
<dbReference type="RefSeq" id="WP_213351461.1">
    <property type="nucleotide sequence ID" value="NZ_JAHBGB010000006.1"/>
</dbReference>
<feature type="signal peptide" evidence="3">
    <location>
        <begin position="1"/>
        <end position="24"/>
    </location>
</feature>
<sequence>MMRLFAMLPACLTLALLLAGCAESGPPRYQGYAEAETLFIGPEEAGRVIALKVDEGDVVTAGQALFEVDPALQQADVDAATASLAQARSQLEDLRAAAQRPEEIAVLEASQRRAQAAFDLSRIELDRQKDLYAKAVGSKAALDTAQATFNQNQAALDEVDRQIEVGRMGSRDMQIAAAERAVDTAQANLVTARTRLDRRTLKAPAAGSVETVYFRPGELAPVGRPVLSLLPPERIRMRFFVPEPDLARFRLGARVIIHCDGCEGSVPATVSYIATESEYTPPVIYSLDERSKLVFLLEAKPDDPLKLRPGQPITVELAP</sequence>
<keyword evidence="2" id="KW-0175">Coiled coil</keyword>
<organism evidence="5 6">
    <name type="scientific">Ancylobacter oerskovii</name>
    <dbReference type="NCBI Taxonomy" id="459519"/>
    <lineage>
        <taxon>Bacteria</taxon>
        <taxon>Pseudomonadati</taxon>
        <taxon>Pseudomonadota</taxon>
        <taxon>Alphaproteobacteria</taxon>
        <taxon>Hyphomicrobiales</taxon>
        <taxon>Xanthobacteraceae</taxon>
        <taxon>Ancylobacter</taxon>
    </lineage>
</organism>
<protein>
    <submittedName>
        <fullName evidence="5">HlyD family secretion protein</fullName>
    </submittedName>
</protein>
<name>A0ABW4Z102_9HYPH</name>
<dbReference type="EMBL" id="JBHUHD010000001">
    <property type="protein sequence ID" value="MFD2142150.1"/>
    <property type="molecule type" value="Genomic_DNA"/>
</dbReference>